<accession>A0A1Y3PPY5</accession>
<comment type="caution">
    <text evidence="2">The sequence shown here is derived from an EMBL/GenBank/DDBJ whole genome shotgun (WGS) entry which is preliminary data.</text>
</comment>
<protein>
    <submittedName>
        <fullName evidence="2">Uncharacterized protein</fullName>
    </submittedName>
</protein>
<feature type="transmembrane region" description="Helical" evidence="1">
    <location>
        <begin position="89"/>
        <end position="106"/>
    </location>
</feature>
<dbReference type="Proteomes" id="UP000196475">
    <property type="component" value="Unassembled WGS sequence"/>
</dbReference>
<keyword evidence="1" id="KW-0812">Transmembrane</keyword>
<keyword evidence="1" id="KW-1133">Transmembrane helix</keyword>
<evidence type="ECO:0000313" key="2">
    <source>
        <dbReference type="EMBL" id="OUM86359.1"/>
    </source>
</evidence>
<name>A0A1Y3PPY5_9BACI</name>
<reference evidence="3" key="1">
    <citation type="submission" date="2016-06" db="EMBL/GenBank/DDBJ databases">
        <authorList>
            <person name="Nascimento L."/>
            <person name="Pereira R.V."/>
            <person name="Martins L.F."/>
            <person name="Quaggio R.B."/>
            <person name="Silva A.M."/>
            <person name="Setubal J.C."/>
        </authorList>
    </citation>
    <scope>NUCLEOTIDE SEQUENCE [LARGE SCALE GENOMIC DNA]</scope>
</reference>
<keyword evidence="1" id="KW-0472">Membrane</keyword>
<evidence type="ECO:0000313" key="3">
    <source>
        <dbReference type="Proteomes" id="UP000196475"/>
    </source>
</evidence>
<feature type="transmembrane region" description="Helical" evidence="1">
    <location>
        <begin position="28"/>
        <end position="46"/>
    </location>
</feature>
<sequence>MLFILLCLIIIIVSLVFFRKYAILNPFSKGIALAIALSIVAVVCLAQNYTQSLIPEANDGIGISNQVAYWIIGEDGWSKESFRVFFENSVYFTLFLIITYPVVLIFESKLKRK</sequence>
<dbReference type="AlphaFoldDB" id="A0A1Y3PPY5"/>
<gene>
    <name evidence="2" type="ORF">BAA01_00595</name>
</gene>
<dbReference type="EMBL" id="LZRT01000091">
    <property type="protein sequence ID" value="OUM86359.1"/>
    <property type="molecule type" value="Genomic_DNA"/>
</dbReference>
<organism evidence="2 3">
    <name type="scientific">Bacillus thermozeamaize</name>
    <dbReference type="NCBI Taxonomy" id="230954"/>
    <lineage>
        <taxon>Bacteria</taxon>
        <taxon>Bacillati</taxon>
        <taxon>Bacillota</taxon>
        <taxon>Bacilli</taxon>
        <taxon>Bacillales</taxon>
        <taxon>Bacillaceae</taxon>
        <taxon>Bacillus</taxon>
    </lineage>
</organism>
<evidence type="ECO:0000256" key="1">
    <source>
        <dbReference type="SAM" id="Phobius"/>
    </source>
</evidence>
<proteinExistence type="predicted"/>